<gene>
    <name evidence="1" type="ORF">LCGC14_0516540</name>
</gene>
<proteinExistence type="predicted"/>
<organism evidence="1">
    <name type="scientific">marine sediment metagenome</name>
    <dbReference type="NCBI Taxonomy" id="412755"/>
    <lineage>
        <taxon>unclassified sequences</taxon>
        <taxon>metagenomes</taxon>
        <taxon>ecological metagenomes</taxon>
    </lineage>
</organism>
<reference evidence="1" key="1">
    <citation type="journal article" date="2015" name="Nature">
        <title>Complex archaea that bridge the gap between prokaryotes and eukaryotes.</title>
        <authorList>
            <person name="Spang A."/>
            <person name="Saw J.H."/>
            <person name="Jorgensen S.L."/>
            <person name="Zaremba-Niedzwiedzka K."/>
            <person name="Martijn J."/>
            <person name="Lind A.E."/>
            <person name="van Eijk R."/>
            <person name="Schleper C."/>
            <person name="Guy L."/>
            <person name="Ettema T.J."/>
        </authorList>
    </citation>
    <scope>NUCLEOTIDE SEQUENCE</scope>
</reference>
<dbReference type="EMBL" id="LAZR01000639">
    <property type="protein sequence ID" value="KKN61976.1"/>
    <property type="molecule type" value="Genomic_DNA"/>
</dbReference>
<protein>
    <submittedName>
        <fullName evidence="1">Uncharacterized protein</fullName>
    </submittedName>
</protein>
<evidence type="ECO:0000313" key="1">
    <source>
        <dbReference type="EMBL" id="KKN61976.1"/>
    </source>
</evidence>
<dbReference type="AlphaFoldDB" id="A0A0F9ULA7"/>
<name>A0A0F9ULA7_9ZZZZ</name>
<accession>A0A0F9ULA7</accession>
<comment type="caution">
    <text evidence="1">The sequence shown here is derived from an EMBL/GenBank/DDBJ whole genome shotgun (WGS) entry which is preliminary data.</text>
</comment>
<sequence>MSLTKYIQIDSHLPDGTPAIEPLHSSRLIKTASVTNSLIKQAADALPQREDGIWVLLNALGAGEYWGSNSNGDYFPEESLKYACDLSYDCPKVYDYGFKTFEKYAFPYRHHVNKDPRKSVGERVKLAVWNENMKRVELIHFLRRSSEFDDFGDIIKVGAPDLVEQIENGEICSVSMGCKVPFDVCSVCGNQAKNIASYCDHLKYAMNQVLDNGIKVAAHNTRPRFFDISYVEKGAEKTAKVLKKLAACKEEAQRLGNRTVIWVAEGITRAESNQQDYSLPSAFYAELVKSAQRKKEAQEEPKKAEEKAGTISKVVPSNVGAESANGLAAINKEVGAPLLKAIEPDMPEAVMKVLSRSPLGDVCSTMTAMGMALKPHEMRRIVIMKIKGGKSPDQIGTPEISVNRVRPSLARLLHSQLEKRSSLREPMRRRVLDLLAMSPDQIMDKIAANDEAANQEALMLQESSLLEKAIPLTALAAALFALYRKGVKGAKVPKFIESAFANHPELPAAVVGAGIGGAFGPLGRMMVRSLGQEKTAGRAREAALVGGALLAPYLYSGHIQAKALRGERVTRGEVAAARSPGKIGLTAAGLVAYRKRLGSKAKQLAKGLFKKAESNSGLDNLFEKRSSAPVPIEDFLRYGSDPELVDLAIAEGLRKVSARLETLVS</sequence>